<evidence type="ECO:0000256" key="1">
    <source>
        <dbReference type="ARBA" id="ARBA00022741"/>
    </source>
</evidence>
<dbReference type="PANTHER" id="PTHR11070">
    <property type="entry name" value="UVRD / RECB / PCRA DNA HELICASE FAMILY MEMBER"/>
    <property type="match status" value="1"/>
</dbReference>
<dbReference type="GO" id="GO:0043138">
    <property type="term" value="F:3'-5' DNA helicase activity"/>
    <property type="evidence" value="ECO:0007669"/>
    <property type="project" value="TreeGrafter"/>
</dbReference>
<protein>
    <recommendedName>
        <fullName evidence="5">DNA 3'-5' helicase II</fullName>
    </recommendedName>
</protein>
<dbReference type="Proteomes" id="UP000092164">
    <property type="component" value="Unassembled WGS sequence"/>
</dbReference>
<evidence type="ECO:0000256" key="5">
    <source>
        <dbReference type="ARBA" id="ARBA00034923"/>
    </source>
</evidence>
<evidence type="ECO:0000313" key="7">
    <source>
        <dbReference type="EMBL" id="OBR38071.1"/>
    </source>
</evidence>
<dbReference type="InterPro" id="IPR014016">
    <property type="entry name" value="UvrD-like_ATP-bd"/>
</dbReference>
<feature type="domain" description="UvrD-like helicase ATP-binding" evidence="6">
    <location>
        <begin position="109"/>
        <end position="194"/>
    </location>
</feature>
<dbReference type="EMBL" id="LZFP01000023">
    <property type="protein sequence ID" value="OBR38071.1"/>
    <property type="molecule type" value="Genomic_DNA"/>
</dbReference>
<keyword evidence="2" id="KW-0378">Hydrolase</keyword>
<dbReference type="GO" id="GO:0016787">
    <property type="term" value="F:hydrolase activity"/>
    <property type="evidence" value="ECO:0007669"/>
    <property type="project" value="UniProtKB-KW"/>
</dbReference>
<name>A0A1B7Z5T1_9FLAO</name>
<evidence type="ECO:0000256" key="3">
    <source>
        <dbReference type="ARBA" id="ARBA00022806"/>
    </source>
</evidence>
<dbReference type="Pfam" id="PF00580">
    <property type="entry name" value="UvrD-helicase"/>
    <property type="match status" value="2"/>
</dbReference>
<dbReference type="GO" id="GO:0003677">
    <property type="term" value="F:DNA binding"/>
    <property type="evidence" value="ECO:0007669"/>
    <property type="project" value="InterPro"/>
</dbReference>
<comment type="caution">
    <text evidence="7">The sequence shown here is derived from an EMBL/GenBank/DDBJ whole genome shotgun (WGS) entry which is preliminary data.</text>
</comment>
<dbReference type="GO" id="GO:0000725">
    <property type="term" value="P:recombinational repair"/>
    <property type="evidence" value="ECO:0007669"/>
    <property type="project" value="TreeGrafter"/>
</dbReference>
<evidence type="ECO:0000313" key="8">
    <source>
        <dbReference type="Proteomes" id="UP000092164"/>
    </source>
</evidence>
<dbReference type="PANTHER" id="PTHR11070:SF2">
    <property type="entry name" value="ATP-DEPENDENT DNA HELICASE SRS2"/>
    <property type="match status" value="1"/>
</dbReference>
<evidence type="ECO:0000259" key="6">
    <source>
        <dbReference type="Pfam" id="PF00580"/>
    </source>
</evidence>
<keyword evidence="1" id="KW-0547">Nucleotide-binding</keyword>
<dbReference type="InterPro" id="IPR027417">
    <property type="entry name" value="P-loop_NTPase"/>
</dbReference>
<dbReference type="GO" id="GO:0005524">
    <property type="term" value="F:ATP binding"/>
    <property type="evidence" value="ECO:0007669"/>
    <property type="project" value="UniProtKB-KW"/>
</dbReference>
<accession>A0A1B7Z5T1</accession>
<dbReference type="KEGG" id="mart:BTR34_16440"/>
<dbReference type="Gene3D" id="3.40.50.300">
    <property type="entry name" value="P-loop containing nucleotide triphosphate hydrolases"/>
    <property type="match status" value="2"/>
</dbReference>
<dbReference type="OrthoDB" id="5107704at2"/>
<dbReference type="STRING" id="1836467.BTR34_16440"/>
<keyword evidence="3" id="KW-0347">Helicase</keyword>
<evidence type="ECO:0000256" key="4">
    <source>
        <dbReference type="ARBA" id="ARBA00022840"/>
    </source>
</evidence>
<gene>
    <name evidence="7" type="ORF">A9200_05835</name>
</gene>
<organism evidence="7 8">
    <name type="scientific">Maribacter hydrothermalis</name>
    <dbReference type="NCBI Taxonomy" id="1836467"/>
    <lineage>
        <taxon>Bacteria</taxon>
        <taxon>Pseudomonadati</taxon>
        <taxon>Bacteroidota</taxon>
        <taxon>Flavobacteriia</taxon>
        <taxon>Flavobacteriales</taxon>
        <taxon>Flavobacteriaceae</taxon>
        <taxon>Maribacter</taxon>
    </lineage>
</organism>
<dbReference type="InterPro" id="IPR000212">
    <property type="entry name" value="DNA_helicase_UvrD/REP"/>
</dbReference>
<dbReference type="SUPFAM" id="SSF52540">
    <property type="entry name" value="P-loop containing nucleoside triphosphate hydrolases"/>
    <property type="match status" value="1"/>
</dbReference>
<dbReference type="AlphaFoldDB" id="A0A1B7Z5T1"/>
<reference evidence="8" key="1">
    <citation type="submission" date="2016-06" db="EMBL/GenBank/DDBJ databases">
        <authorList>
            <person name="Zhan P."/>
        </authorList>
    </citation>
    <scope>NUCLEOTIDE SEQUENCE [LARGE SCALE GENOMIC DNA]</scope>
    <source>
        <strain evidence="8">T28</strain>
    </source>
</reference>
<feature type="domain" description="UvrD-like helicase ATP-binding" evidence="6">
    <location>
        <begin position="4"/>
        <end position="68"/>
    </location>
</feature>
<proteinExistence type="predicted"/>
<keyword evidence="4" id="KW-0067">ATP-binding</keyword>
<evidence type="ECO:0000256" key="2">
    <source>
        <dbReference type="ARBA" id="ARBA00022801"/>
    </source>
</evidence>
<keyword evidence="8" id="KW-1185">Reference proteome</keyword>
<sequence>MTNELIIASAGSGKTTALIKKALSFPENSILITTYTESNAQEIKNKFFELIGCIPSNIHISTWFSFLIKQCIKPYQTILFDHKIKGLLLVNEKSGIRYTDQRTGRKIPYAEADNFDKFYFTKNKRIYSDKVAKLAIRVNKETKGKIINRITEIYDYILIDECQDLAGYDLELLRTFGQCSSNLSLVCDPRQVTYLTHNSTKYKKYRNGLLKEFITTECSKLGFKIDETSLSESYRCNQPICDFANRLYPEHSQCGSKQNETTEHDGIYIIEKDKVDDYLAKYNPVQLRWNSLTKNTNSEFSITNFGQSKGLTFERVLIYPTKGMLGWIKDNTISVGKFSNEARAKFYVGITRAKYSVGIVCDKTDGFVKNGTIEYE</sequence>
<dbReference type="RefSeq" id="WP_068485156.1">
    <property type="nucleotide sequence ID" value="NZ_CP018760.1"/>
</dbReference>